<dbReference type="PANTHER" id="PTHR46227:SF2">
    <property type="entry name" value="FI03335P"/>
    <property type="match status" value="1"/>
</dbReference>
<dbReference type="InterPro" id="IPR001478">
    <property type="entry name" value="PDZ"/>
</dbReference>
<keyword evidence="6" id="KW-1185">Reference proteome</keyword>
<dbReference type="PANTHER" id="PTHR46227">
    <property type="entry name" value="GLUTAMATE RECEPTOR-INTERACTING PROTEIN GRIP"/>
    <property type="match status" value="1"/>
</dbReference>
<evidence type="ECO:0000256" key="3">
    <source>
        <dbReference type="ARBA" id="ARBA00022737"/>
    </source>
</evidence>
<name>A0AAV7HXJ3_COTGL</name>
<dbReference type="Pfam" id="PF00595">
    <property type="entry name" value="PDZ"/>
    <property type="match status" value="1"/>
</dbReference>
<dbReference type="GO" id="GO:0098887">
    <property type="term" value="P:neurotransmitter receptor transport, endosome to postsynaptic membrane"/>
    <property type="evidence" value="ECO:0007669"/>
    <property type="project" value="TreeGrafter"/>
</dbReference>
<dbReference type="SUPFAM" id="SSF50156">
    <property type="entry name" value="PDZ domain-like"/>
    <property type="match status" value="1"/>
</dbReference>
<reference evidence="5 6" key="1">
    <citation type="journal article" date="2021" name="J. Hered.">
        <title>A chromosome-level genome assembly of the parasitoid wasp, Cotesia glomerata (Hymenoptera: Braconidae).</title>
        <authorList>
            <person name="Pinto B.J."/>
            <person name="Weis J.J."/>
            <person name="Gamble T."/>
            <person name="Ode P.J."/>
            <person name="Paul R."/>
            <person name="Zaspel J.M."/>
        </authorList>
    </citation>
    <scope>NUCLEOTIDE SEQUENCE [LARGE SCALE GENOMIC DNA]</scope>
    <source>
        <strain evidence="5">CgM1</strain>
    </source>
</reference>
<comment type="caution">
    <text evidence="5">The sequence shown here is derived from an EMBL/GenBank/DDBJ whole genome shotgun (WGS) entry which is preliminary data.</text>
</comment>
<dbReference type="GO" id="GO:0005737">
    <property type="term" value="C:cytoplasm"/>
    <property type="evidence" value="ECO:0007669"/>
    <property type="project" value="UniProtKB-SubCell"/>
</dbReference>
<keyword evidence="3" id="KW-0677">Repeat</keyword>
<evidence type="ECO:0000313" key="5">
    <source>
        <dbReference type="EMBL" id="KAH0549783.1"/>
    </source>
</evidence>
<evidence type="ECO:0000259" key="4">
    <source>
        <dbReference type="PROSITE" id="PS50106"/>
    </source>
</evidence>
<sequence>MVKCRSNHRKFTRRKRELHLKKEEMQTKYPEIIYTVRDSLPILNNSIDSWEELEKIYCNVPEIRDMWSTRSADNVPFDSQTESYLSLQKNNKVNNKALKILSISLKKDLIYEDFGFSVSDGLYEKGIYINRLRPGGPCDGVLKPYDRIIKINTTCTEDYDCCLAVPLVAATGDELNLIIARLTFSEIL</sequence>
<evidence type="ECO:0000256" key="1">
    <source>
        <dbReference type="ARBA" id="ARBA00004496"/>
    </source>
</evidence>
<keyword evidence="2" id="KW-0963">Cytoplasm</keyword>
<gene>
    <name evidence="5" type="ORF">KQX54_014062</name>
</gene>
<accession>A0AAV7HXJ3</accession>
<evidence type="ECO:0000256" key="2">
    <source>
        <dbReference type="ARBA" id="ARBA00022490"/>
    </source>
</evidence>
<proteinExistence type="predicted"/>
<evidence type="ECO:0000313" key="6">
    <source>
        <dbReference type="Proteomes" id="UP000826195"/>
    </source>
</evidence>
<dbReference type="SMART" id="SM00228">
    <property type="entry name" value="PDZ"/>
    <property type="match status" value="1"/>
</dbReference>
<dbReference type="InterPro" id="IPR036034">
    <property type="entry name" value="PDZ_sf"/>
</dbReference>
<organism evidence="5 6">
    <name type="scientific">Cotesia glomerata</name>
    <name type="common">Lepidopteran parasitic wasp</name>
    <name type="synonym">Apanteles glomeratus</name>
    <dbReference type="NCBI Taxonomy" id="32391"/>
    <lineage>
        <taxon>Eukaryota</taxon>
        <taxon>Metazoa</taxon>
        <taxon>Ecdysozoa</taxon>
        <taxon>Arthropoda</taxon>
        <taxon>Hexapoda</taxon>
        <taxon>Insecta</taxon>
        <taxon>Pterygota</taxon>
        <taxon>Neoptera</taxon>
        <taxon>Endopterygota</taxon>
        <taxon>Hymenoptera</taxon>
        <taxon>Apocrita</taxon>
        <taxon>Ichneumonoidea</taxon>
        <taxon>Braconidae</taxon>
        <taxon>Microgastrinae</taxon>
        <taxon>Cotesia</taxon>
    </lineage>
</organism>
<dbReference type="InterPro" id="IPR043545">
    <property type="entry name" value="GRIP1/2"/>
</dbReference>
<dbReference type="CDD" id="cd06685">
    <property type="entry name" value="PDZ7_GRIP1-2-like"/>
    <property type="match status" value="1"/>
</dbReference>
<dbReference type="EMBL" id="JAHXZJ010001864">
    <property type="protein sequence ID" value="KAH0549783.1"/>
    <property type="molecule type" value="Genomic_DNA"/>
</dbReference>
<dbReference type="Gene3D" id="2.30.42.10">
    <property type="match status" value="1"/>
</dbReference>
<dbReference type="Proteomes" id="UP000826195">
    <property type="component" value="Unassembled WGS sequence"/>
</dbReference>
<comment type="subcellular location">
    <subcellularLocation>
        <location evidence="1">Cytoplasm</location>
    </subcellularLocation>
</comment>
<dbReference type="PROSITE" id="PS50106">
    <property type="entry name" value="PDZ"/>
    <property type="match status" value="1"/>
</dbReference>
<dbReference type="AlphaFoldDB" id="A0AAV7HXJ3"/>
<feature type="domain" description="PDZ" evidence="4">
    <location>
        <begin position="102"/>
        <end position="183"/>
    </location>
</feature>
<protein>
    <recommendedName>
        <fullName evidence="4">PDZ domain-containing protein</fullName>
    </recommendedName>
</protein>